<dbReference type="InterPro" id="IPR022892">
    <property type="entry name" value="RNaseHI"/>
</dbReference>
<feature type="binding site" evidence="11">
    <location>
        <position position="69"/>
    </location>
    <ligand>
        <name>Mg(2+)</name>
        <dbReference type="ChEBI" id="CHEBI:18420"/>
        <label>1</label>
    </ligand>
</feature>
<dbReference type="CDD" id="cd09278">
    <property type="entry name" value="RNase_HI_prokaryote_like"/>
    <property type="match status" value="1"/>
</dbReference>
<dbReference type="NCBIfam" id="NF001236">
    <property type="entry name" value="PRK00203.1"/>
    <property type="match status" value="1"/>
</dbReference>
<evidence type="ECO:0000256" key="11">
    <source>
        <dbReference type="HAMAP-Rule" id="MF_00042"/>
    </source>
</evidence>
<proteinExistence type="inferred from homology"/>
<dbReference type="PANTHER" id="PTHR10642:SF26">
    <property type="entry name" value="RIBONUCLEASE H1"/>
    <property type="match status" value="1"/>
</dbReference>
<comment type="cofactor">
    <cofactor evidence="11">
        <name>Mg(2+)</name>
        <dbReference type="ChEBI" id="CHEBI:18420"/>
    </cofactor>
    <text evidence="11">Binds 1 Mg(2+) ion per subunit. May bind a second metal ion at a regulatory site, or after substrate binding.</text>
</comment>
<evidence type="ECO:0000256" key="1">
    <source>
        <dbReference type="ARBA" id="ARBA00000077"/>
    </source>
</evidence>
<keyword evidence="11" id="KW-0963">Cytoplasm</keyword>
<dbReference type="EMBL" id="JAENIJ010000003">
    <property type="protein sequence ID" value="MBK1881327.1"/>
    <property type="molecule type" value="Genomic_DNA"/>
</dbReference>
<dbReference type="GO" id="GO:0003676">
    <property type="term" value="F:nucleic acid binding"/>
    <property type="evidence" value="ECO:0007669"/>
    <property type="project" value="InterPro"/>
</dbReference>
<dbReference type="AlphaFoldDB" id="A0A934S2V6"/>
<evidence type="ECO:0000256" key="8">
    <source>
        <dbReference type="ARBA" id="ARBA00022759"/>
    </source>
</evidence>
<dbReference type="GO" id="GO:0000287">
    <property type="term" value="F:magnesium ion binding"/>
    <property type="evidence" value="ECO:0007669"/>
    <property type="project" value="UniProtKB-UniRule"/>
</dbReference>
<protein>
    <recommendedName>
        <fullName evidence="5 11">Ribonuclease H</fullName>
        <shortName evidence="11">RNase H</shortName>
        <ecNumber evidence="5 11">3.1.26.4</ecNumber>
    </recommendedName>
</protein>
<feature type="binding site" evidence="11">
    <location>
        <position position="9"/>
    </location>
    <ligand>
        <name>Mg(2+)</name>
        <dbReference type="ChEBI" id="CHEBI:18420"/>
        <label>1</label>
    </ligand>
</feature>
<dbReference type="Proteomes" id="UP000603141">
    <property type="component" value="Unassembled WGS sequence"/>
</dbReference>
<evidence type="ECO:0000256" key="10">
    <source>
        <dbReference type="ARBA" id="ARBA00022842"/>
    </source>
</evidence>
<dbReference type="RefSeq" id="WP_200267424.1">
    <property type="nucleotide sequence ID" value="NZ_JAENIJ010000003.1"/>
</dbReference>
<dbReference type="FunFam" id="3.30.420.10:FF:000089">
    <property type="entry name" value="Ribonuclease H"/>
    <property type="match status" value="1"/>
</dbReference>
<dbReference type="GO" id="GO:0004523">
    <property type="term" value="F:RNA-DNA hybrid ribonuclease activity"/>
    <property type="evidence" value="ECO:0007669"/>
    <property type="project" value="UniProtKB-UniRule"/>
</dbReference>
<keyword evidence="8 11" id="KW-0255">Endonuclease</keyword>
<feature type="domain" description="RNase H type-1" evidence="12">
    <location>
        <begin position="1"/>
        <end position="142"/>
    </location>
</feature>
<dbReference type="PROSITE" id="PS50879">
    <property type="entry name" value="RNASE_H_1"/>
    <property type="match status" value="1"/>
</dbReference>
<keyword evidence="9 11" id="KW-0378">Hydrolase</keyword>
<keyword evidence="10 11" id="KW-0460">Magnesium</keyword>
<comment type="similarity">
    <text evidence="3 11">Belongs to the RNase H family.</text>
</comment>
<dbReference type="InterPro" id="IPR050092">
    <property type="entry name" value="RNase_H"/>
</dbReference>
<comment type="subcellular location">
    <subcellularLocation>
        <location evidence="11">Cytoplasm</location>
    </subcellularLocation>
</comment>
<evidence type="ECO:0000256" key="7">
    <source>
        <dbReference type="ARBA" id="ARBA00022723"/>
    </source>
</evidence>
<evidence type="ECO:0000256" key="9">
    <source>
        <dbReference type="ARBA" id="ARBA00022801"/>
    </source>
</evidence>
<evidence type="ECO:0000256" key="6">
    <source>
        <dbReference type="ARBA" id="ARBA00022722"/>
    </source>
</evidence>
<feature type="binding site" evidence="11">
    <location>
        <position position="47"/>
    </location>
    <ligand>
        <name>Mg(2+)</name>
        <dbReference type="ChEBI" id="CHEBI:18420"/>
        <label>1</label>
    </ligand>
</feature>
<organism evidence="13 14">
    <name type="scientific">Luteolibacter pohnpeiensis</name>
    <dbReference type="NCBI Taxonomy" id="454153"/>
    <lineage>
        <taxon>Bacteria</taxon>
        <taxon>Pseudomonadati</taxon>
        <taxon>Verrucomicrobiota</taxon>
        <taxon>Verrucomicrobiia</taxon>
        <taxon>Verrucomicrobiales</taxon>
        <taxon>Verrucomicrobiaceae</taxon>
        <taxon>Luteolibacter</taxon>
    </lineage>
</organism>
<evidence type="ECO:0000256" key="3">
    <source>
        <dbReference type="ARBA" id="ARBA00005300"/>
    </source>
</evidence>
<dbReference type="PANTHER" id="PTHR10642">
    <property type="entry name" value="RIBONUCLEASE H1"/>
    <property type="match status" value="1"/>
</dbReference>
<dbReference type="InterPro" id="IPR012337">
    <property type="entry name" value="RNaseH-like_sf"/>
</dbReference>
<evidence type="ECO:0000313" key="13">
    <source>
        <dbReference type="EMBL" id="MBK1881327.1"/>
    </source>
</evidence>
<evidence type="ECO:0000256" key="4">
    <source>
        <dbReference type="ARBA" id="ARBA00011245"/>
    </source>
</evidence>
<dbReference type="SUPFAM" id="SSF53098">
    <property type="entry name" value="Ribonuclease H-like"/>
    <property type="match status" value="1"/>
</dbReference>
<sequence length="155" mass="17058">MKRVIIHTDGGCKGNPGPGGYGAVLVSGRHRMELSAGYKHTTNNRMELRAAIAALAALKEPCQVELHSDSKYLVDAISKNWLAGWKKRGWKTASKEPVKNQDLWQLLEKVMAPHQIELRWVKGHAGHKENERCDELANLAIAGGKLIEDPGFIAG</sequence>
<dbReference type="EC" id="3.1.26.4" evidence="5 11"/>
<accession>A0A934S2V6</accession>
<dbReference type="Pfam" id="PF00075">
    <property type="entry name" value="RNase_H"/>
    <property type="match status" value="1"/>
</dbReference>
<gene>
    <name evidence="11 13" type="primary">rnhA</name>
    <name evidence="13" type="ORF">JIN85_02805</name>
</gene>
<comment type="subunit">
    <text evidence="4 11">Monomer.</text>
</comment>
<name>A0A934S2V6_9BACT</name>
<keyword evidence="7 11" id="KW-0479">Metal-binding</keyword>
<dbReference type="GO" id="GO:0043137">
    <property type="term" value="P:DNA replication, removal of RNA primer"/>
    <property type="evidence" value="ECO:0007669"/>
    <property type="project" value="TreeGrafter"/>
</dbReference>
<dbReference type="InterPro" id="IPR002156">
    <property type="entry name" value="RNaseH_domain"/>
</dbReference>
<reference evidence="13" key="1">
    <citation type="submission" date="2021-01" db="EMBL/GenBank/DDBJ databases">
        <title>Modified the classification status of verrucomicrobia.</title>
        <authorList>
            <person name="Feng X."/>
        </authorList>
    </citation>
    <scope>NUCLEOTIDE SEQUENCE</scope>
    <source>
        <strain evidence="13">KCTC 22041</strain>
    </source>
</reference>
<comment type="function">
    <text evidence="2 11">Endonuclease that specifically degrades the RNA of RNA-DNA hybrids.</text>
</comment>
<evidence type="ECO:0000256" key="5">
    <source>
        <dbReference type="ARBA" id="ARBA00012180"/>
    </source>
</evidence>
<dbReference type="Gene3D" id="3.30.420.10">
    <property type="entry name" value="Ribonuclease H-like superfamily/Ribonuclease H"/>
    <property type="match status" value="1"/>
</dbReference>
<keyword evidence="14" id="KW-1185">Reference proteome</keyword>
<feature type="binding site" evidence="11">
    <location>
        <position position="9"/>
    </location>
    <ligand>
        <name>Mg(2+)</name>
        <dbReference type="ChEBI" id="CHEBI:18420"/>
        <label>2</label>
    </ligand>
</feature>
<evidence type="ECO:0000259" key="12">
    <source>
        <dbReference type="PROSITE" id="PS50879"/>
    </source>
</evidence>
<comment type="caution">
    <text evidence="13">The sequence shown here is derived from an EMBL/GenBank/DDBJ whole genome shotgun (WGS) entry which is preliminary data.</text>
</comment>
<evidence type="ECO:0000256" key="2">
    <source>
        <dbReference type="ARBA" id="ARBA00004065"/>
    </source>
</evidence>
<keyword evidence="6 11" id="KW-0540">Nuclease</keyword>
<dbReference type="GO" id="GO:0005737">
    <property type="term" value="C:cytoplasm"/>
    <property type="evidence" value="ECO:0007669"/>
    <property type="project" value="UniProtKB-SubCell"/>
</dbReference>
<comment type="catalytic activity">
    <reaction evidence="1 11">
        <text>Endonucleolytic cleavage to 5'-phosphomonoester.</text>
        <dbReference type="EC" id="3.1.26.4"/>
    </reaction>
</comment>
<dbReference type="HAMAP" id="MF_00042">
    <property type="entry name" value="RNase_H"/>
    <property type="match status" value="1"/>
</dbReference>
<dbReference type="InterPro" id="IPR036397">
    <property type="entry name" value="RNaseH_sf"/>
</dbReference>
<feature type="binding site" evidence="11">
    <location>
        <position position="134"/>
    </location>
    <ligand>
        <name>Mg(2+)</name>
        <dbReference type="ChEBI" id="CHEBI:18420"/>
        <label>2</label>
    </ligand>
</feature>
<evidence type="ECO:0000313" key="14">
    <source>
        <dbReference type="Proteomes" id="UP000603141"/>
    </source>
</evidence>